<dbReference type="Pfam" id="PF01244">
    <property type="entry name" value="Peptidase_M19"/>
    <property type="match status" value="1"/>
</dbReference>
<accession>A0ABZ3CGU0</accession>
<evidence type="ECO:0000313" key="1">
    <source>
        <dbReference type="EMBL" id="WZX28641.1"/>
    </source>
</evidence>
<dbReference type="EMBL" id="CP138333">
    <property type="protein sequence ID" value="WZX28641.1"/>
    <property type="molecule type" value="Genomic_DNA"/>
</dbReference>
<keyword evidence="2" id="KW-1185">Reference proteome</keyword>
<name>A0ABZ3CGU0_9STAP</name>
<dbReference type="SUPFAM" id="SSF51556">
    <property type="entry name" value="Metallo-dependent hydrolases"/>
    <property type="match status" value="1"/>
</dbReference>
<protein>
    <submittedName>
        <fullName evidence="1">Dipeptidase</fullName>
    </submittedName>
</protein>
<dbReference type="RefSeq" id="WP_342387225.1">
    <property type="nucleotide sequence ID" value="NZ_CP138333.2"/>
</dbReference>
<dbReference type="PROSITE" id="PS51365">
    <property type="entry name" value="RENAL_DIPEPTIDASE_2"/>
    <property type="match status" value="1"/>
</dbReference>
<organism evidence="1 2">
    <name type="scientific">Salinicoccus bachuensis</name>
    <dbReference type="NCBI Taxonomy" id="3136731"/>
    <lineage>
        <taxon>Bacteria</taxon>
        <taxon>Bacillati</taxon>
        <taxon>Bacillota</taxon>
        <taxon>Bacilli</taxon>
        <taxon>Bacillales</taxon>
        <taxon>Staphylococcaceae</taxon>
        <taxon>Salinicoccus</taxon>
    </lineage>
</organism>
<proteinExistence type="predicted"/>
<sequence>MEIIDTHCDALLKLQSDYRESYRSRERVLDFKDGENLDTSAEKLRKGGVKVQFFAIFIPPMLPDNEKWQHALEQVDCFYNEVLAEEGFVHIRNFEEIDRLEEGEIGAVLALEGADAVGNDLMKLRTLFRLGVLSVGLTWNDTNLAADGVGEQRGAGLSKFGLELVECCNSHDILVDVSHLNPEGVDDVIGNADRVIATHSNARGVFDHRRNLYDEQIRALIDKGGMVNIVFNPPFIKKGNPGIEDLFPHIDRIIELGGEHAIGLGSDFDGIGSYVGGLEDAGDYQNLVEALVQNYGEAFTERITHLNFKEKFVKKDLSGTDPQKLEL</sequence>
<dbReference type="CDD" id="cd01301">
    <property type="entry name" value="rDP_like"/>
    <property type="match status" value="1"/>
</dbReference>
<dbReference type="PANTHER" id="PTHR10443:SF12">
    <property type="entry name" value="DIPEPTIDASE"/>
    <property type="match status" value="1"/>
</dbReference>
<gene>
    <name evidence="1" type="ORF">RQP18_08055</name>
</gene>
<reference evidence="2" key="1">
    <citation type="submission" date="2023-10" db="EMBL/GenBank/DDBJ databases">
        <title>Genome analysis and identification of Salinococcus sp. Bachu38 nov., a PGPR from the rhizosphere of Tamarix.</title>
        <authorList>
            <person name="Liang Z."/>
            <person name="Zhang X."/>
            <person name="Jia J."/>
            <person name="Chen X."/>
            <person name="Wang Y."/>
            <person name="Wang Q."/>
            <person name="Wang R."/>
        </authorList>
    </citation>
    <scope>NUCLEOTIDE SEQUENCE [LARGE SCALE GENOMIC DNA]</scope>
    <source>
        <strain evidence="2">Bachu38</strain>
    </source>
</reference>
<dbReference type="PANTHER" id="PTHR10443">
    <property type="entry name" value="MICROSOMAL DIPEPTIDASE"/>
    <property type="match status" value="1"/>
</dbReference>
<dbReference type="InterPro" id="IPR008257">
    <property type="entry name" value="Pept_M19"/>
</dbReference>
<evidence type="ECO:0000313" key="2">
    <source>
        <dbReference type="Proteomes" id="UP001455384"/>
    </source>
</evidence>
<dbReference type="Gene3D" id="3.20.20.140">
    <property type="entry name" value="Metal-dependent hydrolases"/>
    <property type="match status" value="1"/>
</dbReference>
<dbReference type="Proteomes" id="UP001455384">
    <property type="component" value="Chromosome"/>
</dbReference>
<dbReference type="InterPro" id="IPR032466">
    <property type="entry name" value="Metal_Hydrolase"/>
</dbReference>